<evidence type="ECO:0000256" key="2">
    <source>
        <dbReference type="ARBA" id="ARBA00009657"/>
    </source>
</evidence>
<evidence type="ECO:0000256" key="9">
    <source>
        <dbReference type="SAM" id="MobiDB-lite"/>
    </source>
</evidence>
<dbReference type="CDD" id="cd17336">
    <property type="entry name" value="MFS_SLCO_OATP"/>
    <property type="match status" value="1"/>
</dbReference>
<feature type="transmembrane region" description="Helical" evidence="8">
    <location>
        <begin position="805"/>
        <end position="827"/>
    </location>
</feature>
<feature type="transmembrane region" description="Helical" evidence="8">
    <location>
        <begin position="752"/>
        <end position="774"/>
    </location>
</feature>
<dbReference type="Pfam" id="PF07648">
    <property type="entry name" value="Kazal_2"/>
    <property type="match status" value="1"/>
</dbReference>
<keyword evidence="4 8" id="KW-0812">Transmembrane</keyword>
<feature type="transmembrane region" description="Helical" evidence="8">
    <location>
        <begin position="59"/>
        <end position="82"/>
    </location>
</feature>
<dbReference type="GO" id="GO:0043252">
    <property type="term" value="P:sodium-independent organic anion transport"/>
    <property type="evidence" value="ECO:0007669"/>
    <property type="project" value="TreeGrafter"/>
</dbReference>
<dbReference type="Gene3D" id="1.20.1250.20">
    <property type="entry name" value="MFS general substrate transporter like domains"/>
    <property type="match status" value="1"/>
</dbReference>
<keyword evidence="8" id="KW-0406">Ion transport</keyword>
<sequence length="895" mass="98471">MGKETPKSFDKYASSPVPAADEEEGGVLNADSKDDFRCGIGNYHPGCIQPCASTWGFMIIYTIISFIQGMFFTYFLAVLTTIERRFGFKSRTSGFVMSGNEISQILLSLVLNYFGGKGHRPRWIAFGMLCISFGLFLLASPHWFLGTGNEVKANLKGSGNGDLMMLMRQRSLCKVPPPRALQTNPDFTVNDSNPVFQGMIPLKSNCEDGDDARAGSVIIFISLFVAGIGVCMFYSLGFSFIDDQVKATQSSILIGISSSFRVIGPFCGFVLGYACLSIYVDPTVDPGITKDDPRWVGAWWLGFILLAVPLFVTSIALMFFPKQLPTPYNLRKLQRVCTMPLKTEDIDGIDRQFSERGQLPSSINELKDVLGRLLKNKLYVCNCISACLHIIGGIGFFTFLPKYYQSQFRKTPSDSSIMTGVSAVLVQALGLVVGGYVIKRFKPHARYVYGYILICVTVYAIGQIGLMNIGCDKITLHGTETPNGQWDLNAPCNADCNCRPTRFSPVCGEDGKTHYFSPCFAGCHKIHLEGTGRTAKRFYSDCSCIPVVQNASSSRRKRQAAEKDWSTVDEFRDLEDTMGWNSVDKDEWPEVTYEPLTNSDALYFPPSLDFGEMEETAEDILNSSTFWGSVDQIPDTEVFPPAFDLDADLPELQVDLQNDGFEHPSPIDPKISWQDQKGGSGGSKPPDGGGGSKPLAGGSGIGGFCDTEECHSAFVSYMVLLGLVIMLTSSARVGGMLVILRCVNPADKSMALGLNIVVYSLFAFIPGPIIYGAIIDSACLIWSSSECQARGNCVLYDVDDFRFKLHLSVLAFIAVGFVFDCFCWYFCKNVDLYPGENREEVDKKGTELKPLTKEAIQDLAKDLADDDSPYGSPASSSTNSTVEINKQNTDYDQRD</sequence>
<dbReference type="InterPro" id="IPR004156">
    <property type="entry name" value="OATP"/>
</dbReference>
<dbReference type="InterPro" id="IPR002350">
    <property type="entry name" value="Kazal_dom"/>
</dbReference>
<dbReference type="Pfam" id="PF03137">
    <property type="entry name" value="OATP"/>
    <property type="match status" value="2"/>
</dbReference>
<dbReference type="GO" id="GO:0015347">
    <property type="term" value="F:sodium-independent organic anion transmembrane transporter activity"/>
    <property type="evidence" value="ECO:0007669"/>
    <property type="project" value="TreeGrafter"/>
</dbReference>
<dbReference type="GO" id="GO:0006811">
    <property type="term" value="P:monoatomic ion transport"/>
    <property type="evidence" value="ECO:0007669"/>
    <property type="project" value="UniProtKB-KW"/>
</dbReference>
<comment type="subcellular location">
    <subcellularLocation>
        <location evidence="1 8">Cell membrane</location>
        <topology evidence="1 8">Multi-pass membrane protein</topology>
    </subcellularLocation>
</comment>
<feature type="compositionally biased region" description="Basic and acidic residues" evidence="9">
    <location>
        <begin position="1"/>
        <end position="10"/>
    </location>
</feature>
<proteinExistence type="inferred from homology"/>
<keyword evidence="6 8" id="KW-0472">Membrane</keyword>
<feature type="transmembrane region" description="Helical" evidence="8">
    <location>
        <begin position="300"/>
        <end position="320"/>
    </location>
</feature>
<dbReference type="GO" id="GO:0016323">
    <property type="term" value="C:basolateral plasma membrane"/>
    <property type="evidence" value="ECO:0007669"/>
    <property type="project" value="TreeGrafter"/>
</dbReference>
<keyword evidence="8" id="KW-0813">Transport</keyword>
<dbReference type="NCBIfam" id="TIGR00805">
    <property type="entry name" value="oat"/>
    <property type="match status" value="1"/>
</dbReference>
<reference evidence="10" key="1">
    <citation type="submission" date="2020-11" db="EMBL/GenBank/DDBJ databases">
        <authorList>
            <person name="Tran Van P."/>
        </authorList>
    </citation>
    <scope>NUCLEOTIDE SEQUENCE</scope>
</reference>
<feature type="region of interest" description="Disordered" evidence="9">
    <location>
        <begin position="1"/>
        <end position="24"/>
    </location>
</feature>
<comment type="similarity">
    <text evidence="2 8">Belongs to the organo anion transporter (TC 2.A.60) family.</text>
</comment>
<dbReference type="AlphaFoldDB" id="A0A7R8ZL56"/>
<protein>
    <recommendedName>
        <fullName evidence="8">Solute carrier organic anion transporter family member</fullName>
    </recommendedName>
</protein>
<feature type="transmembrane region" description="Helical" evidence="8">
    <location>
        <begin position="714"/>
        <end position="740"/>
    </location>
</feature>
<feature type="compositionally biased region" description="Gly residues" evidence="9">
    <location>
        <begin position="678"/>
        <end position="693"/>
    </location>
</feature>
<name>A0A7R8ZL56_9CRUS</name>
<feature type="transmembrane region" description="Helical" evidence="8">
    <location>
        <begin position="123"/>
        <end position="145"/>
    </location>
</feature>
<feature type="transmembrane region" description="Helical" evidence="8">
    <location>
        <begin position="217"/>
        <end position="241"/>
    </location>
</feature>
<dbReference type="PANTHER" id="PTHR11388">
    <property type="entry name" value="ORGANIC ANION TRANSPORTER"/>
    <property type="match status" value="1"/>
</dbReference>
<dbReference type="InterPro" id="IPR036259">
    <property type="entry name" value="MFS_trans_sf"/>
</dbReference>
<dbReference type="OrthoDB" id="5062115at2759"/>
<evidence type="ECO:0000256" key="6">
    <source>
        <dbReference type="ARBA" id="ARBA00023136"/>
    </source>
</evidence>
<keyword evidence="3" id="KW-1003">Cell membrane</keyword>
<feature type="transmembrane region" description="Helical" evidence="8">
    <location>
        <begin position="262"/>
        <end position="280"/>
    </location>
</feature>
<dbReference type="InterPro" id="IPR036058">
    <property type="entry name" value="Kazal_dom_sf"/>
</dbReference>
<feature type="transmembrane region" description="Helical" evidence="8">
    <location>
        <begin position="417"/>
        <end position="438"/>
    </location>
</feature>
<dbReference type="EMBL" id="OB660198">
    <property type="protein sequence ID" value="CAD7223428.1"/>
    <property type="molecule type" value="Genomic_DNA"/>
</dbReference>
<evidence type="ECO:0000313" key="10">
    <source>
        <dbReference type="EMBL" id="CAD7223428.1"/>
    </source>
</evidence>
<keyword evidence="5 8" id="KW-1133">Transmembrane helix</keyword>
<keyword evidence="7" id="KW-1015">Disulfide bond</keyword>
<evidence type="ECO:0000256" key="1">
    <source>
        <dbReference type="ARBA" id="ARBA00004651"/>
    </source>
</evidence>
<dbReference type="PROSITE" id="PS51465">
    <property type="entry name" value="KAZAL_2"/>
    <property type="match status" value="1"/>
</dbReference>
<dbReference type="PANTHER" id="PTHR11388:SF76">
    <property type="entry name" value="SOLUTE CARRIER ORGANIC ANION TRANSPORTER FAMILY MEMBER"/>
    <property type="match status" value="1"/>
</dbReference>
<evidence type="ECO:0000256" key="7">
    <source>
        <dbReference type="ARBA" id="ARBA00023157"/>
    </source>
</evidence>
<feature type="transmembrane region" description="Helical" evidence="8">
    <location>
        <begin position="378"/>
        <end position="397"/>
    </location>
</feature>
<evidence type="ECO:0000256" key="8">
    <source>
        <dbReference type="RuleBase" id="RU362056"/>
    </source>
</evidence>
<comment type="caution">
    <text evidence="8">Lacks conserved residue(s) required for the propagation of feature annotation.</text>
</comment>
<organism evidence="10">
    <name type="scientific">Cyprideis torosa</name>
    <dbReference type="NCBI Taxonomy" id="163714"/>
    <lineage>
        <taxon>Eukaryota</taxon>
        <taxon>Metazoa</taxon>
        <taxon>Ecdysozoa</taxon>
        <taxon>Arthropoda</taxon>
        <taxon>Crustacea</taxon>
        <taxon>Oligostraca</taxon>
        <taxon>Ostracoda</taxon>
        <taxon>Podocopa</taxon>
        <taxon>Podocopida</taxon>
        <taxon>Cytherocopina</taxon>
        <taxon>Cytheroidea</taxon>
        <taxon>Cytherideidae</taxon>
        <taxon>Cyprideis</taxon>
    </lineage>
</organism>
<dbReference type="SUPFAM" id="SSF103473">
    <property type="entry name" value="MFS general substrate transporter"/>
    <property type="match status" value="1"/>
</dbReference>
<feature type="region of interest" description="Disordered" evidence="9">
    <location>
        <begin position="863"/>
        <end position="895"/>
    </location>
</feature>
<dbReference type="SUPFAM" id="SSF100895">
    <property type="entry name" value="Kazal-type serine protease inhibitors"/>
    <property type="match status" value="1"/>
</dbReference>
<evidence type="ECO:0000256" key="5">
    <source>
        <dbReference type="ARBA" id="ARBA00022989"/>
    </source>
</evidence>
<feature type="region of interest" description="Disordered" evidence="9">
    <location>
        <begin position="657"/>
        <end position="693"/>
    </location>
</feature>
<feature type="transmembrane region" description="Helical" evidence="8">
    <location>
        <begin position="447"/>
        <end position="466"/>
    </location>
</feature>
<evidence type="ECO:0000256" key="4">
    <source>
        <dbReference type="ARBA" id="ARBA00022692"/>
    </source>
</evidence>
<accession>A0A7R8ZL56</accession>
<feature type="compositionally biased region" description="Polar residues" evidence="9">
    <location>
        <begin position="873"/>
        <end position="888"/>
    </location>
</feature>
<gene>
    <name evidence="10" type="ORF">CTOB1V02_LOCUS1413</name>
</gene>
<evidence type="ECO:0000256" key="3">
    <source>
        <dbReference type="ARBA" id="ARBA00022475"/>
    </source>
</evidence>